<dbReference type="EMBL" id="KZ857553">
    <property type="protein sequence ID" value="RDX40471.1"/>
    <property type="molecule type" value="Genomic_DNA"/>
</dbReference>
<keyword evidence="1" id="KW-0812">Transmembrane</keyword>
<feature type="transmembrane region" description="Helical" evidence="1">
    <location>
        <begin position="15"/>
        <end position="40"/>
    </location>
</feature>
<gene>
    <name evidence="2" type="ORF">OH76DRAFT_335666</name>
</gene>
<accession>A0A371CJL1</accession>
<sequence>MSTGLTTSSPVSLPVLLFMFRSVHSVPFALLSLAVIRFLLLESSALLMDIVACCIPPHCPSYFSFLSCVSQCISPCPLPVRTVVEACKQSKMSHREAAEEHHIRPFA</sequence>
<evidence type="ECO:0000313" key="2">
    <source>
        <dbReference type="EMBL" id="RDX40471.1"/>
    </source>
</evidence>
<protein>
    <submittedName>
        <fullName evidence="2">Uncharacterized protein</fullName>
    </submittedName>
</protein>
<evidence type="ECO:0000256" key="1">
    <source>
        <dbReference type="SAM" id="Phobius"/>
    </source>
</evidence>
<dbReference type="AlphaFoldDB" id="A0A371CJL1"/>
<evidence type="ECO:0000313" key="3">
    <source>
        <dbReference type="Proteomes" id="UP000256964"/>
    </source>
</evidence>
<keyword evidence="1" id="KW-0472">Membrane</keyword>
<dbReference type="Proteomes" id="UP000256964">
    <property type="component" value="Unassembled WGS sequence"/>
</dbReference>
<organism evidence="2 3">
    <name type="scientific">Lentinus brumalis</name>
    <dbReference type="NCBI Taxonomy" id="2498619"/>
    <lineage>
        <taxon>Eukaryota</taxon>
        <taxon>Fungi</taxon>
        <taxon>Dikarya</taxon>
        <taxon>Basidiomycota</taxon>
        <taxon>Agaricomycotina</taxon>
        <taxon>Agaricomycetes</taxon>
        <taxon>Polyporales</taxon>
        <taxon>Polyporaceae</taxon>
        <taxon>Lentinus</taxon>
    </lineage>
</organism>
<keyword evidence="3" id="KW-1185">Reference proteome</keyword>
<reference evidence="2 3" key="1">
    <citation type="journal article" date="2018" name="Biotechnol. Biofuels">
        <title>Integrative visual omics of the white-rot fungus Polyporus brumalis exposes the biotechnological potential of its oxidative enzymes for delignifying raw plant biomass.</title>
        <authorList>
            <person name="Miyauchi S."/>
            <person name="Rancon A."/>
            <person name="Drula E."/>
            <person name="Hage H."/>
            <person name="Chaduli D."/>
            <person name="Favel A."/>
            <person name="Grisel S."/>
            <person name="Henrissat B."/>
            <person name="Herpoel-Gimbert I."/>
            <person name="Ruiz-Duenas F.J."/>
            <person name="Chevret D."/>
            <person name="Hainaut M."/>
            <person name="Lin J."/>
            <person name="Wang M."/>
            <person name="Pangilinan J."/>
            <person name="Lipzen A."/>
            <person name="Lesage-Meessen L."/>
            <person name="Navarro D."/>
            <person name="Riley R."/>
            <person name="Grigoriev I.V."/>
            <person name="Zhou S."/>
            <person name="Raouche S."/>
            <person name="Rosso M.N."/>
        </authorList>
    </citation>
    <scope>NUCLEOTIDE SEQUENCE [LARGE SCALE GENOMIC DNA]</scope>
    <source>
        <strain evidence="2 3">BRFM 1820</strain>
    </source>
</reference>
<keyword evidence="1" id="KW-1133">Transmembrane helix</keyword>
<name>A0A371CJL1_9APHY</name>
<proteinExistence type="predicted"/>